<evidence type="ECO:0000256" key="9">
    <source>
        <dbReference type="ARBA" id="ARBA00022842"/>
    </source>
</evidence>
<dbReference type="PROSITE" id="PS00792">
    <property type="entry name" value="DHPS_1"/>
    <property type="match status" value="1"/>
</dbReference>
<dbReference type="EC" id="2.5.1.15" evidence="5 12"/>
<dbReference type="InterPro" id="IPR045031">
    <property type="entry name" value="DHP_synth-like"/>
</dbReference>
<organism evidence="14 15">
    <name type="scientific">Fodinisporobacter ferrooxydans</name>
    <dbReference type="NCBI Taxonomy" id="2901836"/>
    <lineage>
        <taxon>Bacteria</taxon>
        <taxon>Bacillati</taxon>
        <taxon>Bacillota</taxon>
        <taxon>Bacilli</taxon>
        <taxon>Bacillales</taxon>
        <taxon>Alicyclobacillaceae</taxon>
        <taxon>Fodinisporobacter</taxon>
    </lineage>
</organism>
<dbReference type="InterPro" id="IPR000489">
    <property type="entry name" value="Pterin-binding_dom"/>
</dbReference>
<evidence type="ECO:0000256" key="4">
    <source>
        <dbReference type="ARBA" id="ARBA00009503"/>
    </source>
</evidence>
<evidence type="ECO:0000256" key="12">
    <source>
        <dbReference type="RuleBase" id="RU361205"/>
    </source>
</evidence>
<evidence type="ECO:0000256" key="2">
    <source>
        <dbReference type="ARBA" id="ARBA00001946"/>
    </source>
</evidence>
<evidence type="ECO:0000256" key="7">
    <source>
        <dbReference type="ARBA" id="ARBA00022679"/>
    </source>
</evidence>
<keyword evidence="15" id="KW-1185">Reference proteome</keyword>
<evidence type="ECO:0000256" key="8">
    <source>
        <dbReference type="ARBA" id="ARBA00022723"/>
    </source>
</evidence>
<sequence length="289" mass="31944">MDHWQTNNSPGVHWMAIKDWKIRDTVLPTTQKTLVMGILNMTPDSFSDGGSYSTVDIALQRVREMIEDGADIIDIGGESTRPGYQPVSEEEELRRVIPVIERIRKEFTIPLSIDTYKSNVARAAILAGADIINDIGGLQYDGNMAKTAAELKVPVIVMHNRSEPTDEDFVATWIQDMQKALVIAIRAGIEPDRIILDPGIGFAKTHEQNLLAMKYLHTFCNLGYPVLLGTSRKSIIAKTLNLPVQERVEGTAATVACGIFQGAAIVRVHDTKAMVRVAKMTDAMMRVRG</sequence>
<evidence type="ECO:0000256" key="6">
    <source>
        <dbReference type="ARBA" id="ARBA00016919"/>
    </source>
</evidence>
<dbReference type="InterPro" id="IPR006390">
    <property type="entry name" value="DHP_synth_dom"/>
</dbReference>
<dbReference type="PANTHER" id="PTHR20941:SF1">
    <property type="entry name" value="FOLIC ACID SYNTHESIS PROTEIN FOL1"/>
    <property type="match status" value="1"/>
</dbReference>
<dbReference type="GO" id="GO:0004156">
    <property type="term" value="F:dihydropteroate synthase activity"/>
    <property type="evidence" value="ECO:0007669"/>
    <property type="project" value="UniProtKB-EC"/>
</dbReference>
<dbReference type="PROSITE" id="PS00793">
    <property type="entry name" value="DHPS_2"/>
    <property type="match status" value="1"/>
</dbReference>
<comment type="catalytic activity">
    <reaction evidence="1">
        <text>(7,8-dihydropterin-6-yl)methyl diphosphate + 4-aminobenzoate = 7,8-dihydropteroate + diphosphate</text>
        <dbReference type="Rhea" id="RHEA:19949"/>
        <dbReference type="ChEBI" id="CHEBI:17836"/>
        <dbReference type="ChEBI" id="CHEBI:17839"/>
        <dbReference type="ChEBI" id="CHEBI:33019"/>
        <dbReference type="ChEBI" id="CHEBI:72950"/>
        <dbReference type="EC" id="2.5.1.15"/>
    </reaction>
</comment>
<keyword evidence="8 12" id="KW-0479">Metal-binding</keyword>
<dbReference type="PANTHER" id="PTHR20941">
    <property type="entry name" value="FOLATE SYNTHESIS PROTEINS"/>
    <property type="match status" value="1"/>
</dbReference>
<accession>A0ABY4CMX5</accession>
<keyword evidence="9 12" id="KW-0460">Magnesium</keyword>
<evidence type="ECO:0000313" key="14">
    <source>
        <dbReference type="EMBL" id="UOF91843.1"/>
    </source>
</evidence>
<proteinExistence type="inferred from homology"/>
<dbReference type="Gene3D" id="3.20.20.20">
    <property type="entry name" value="Dihydropteroate synthase-like"/>
    <property type="match status" value="1"/>
</dbReference>
<gene>
    <name evidence="14" type="primary">folP</name>
    <name evidence="14" type="ORF">LSG31_06270</name>
</gene>
<comment type="pathway">
    <text evidence="3 12">Cofactor biosynthesis; tetrahydrofolate biosynthesis; 7,8-dihydrofolate from 2-amino-4-hydroxy-6-hydroxymethyl-7,8-dihydropteridine diphosphate and 4-aminobenzoate: step 1/2.</text>
</comment>
<dbReference type="EMBL" id="CP089291">
    <property type="protein sequence ID" value="UOF91843.1"/>
    <property type="molecule type" value="Genomic_DNA"/>
</dbReference>
<dbReference type="Proteomes" id="UP000830167">
    <property type="component" value="Chromosome"/>
</dbReference>
<evidence type="ECO:0000256" key="3">
    <source>
        <dbReference type="ARBA" id="ARBA00004763"/>
    </source>
</evidence>
<evidence type="ECO:0000256" key="11">
    <source>
        <dbReference type="ARBA" id="ARBA00030193"/>
    </source>
</evidence>
<dbReference type="CDD" id="cd00739">
    <property type="entry name" value="DHPS"/>
    <property type="match status" value="1"/>
</dbReference>
<keyword evidence="7 12" id="KW-0808">Transferase</keyword>
<comment type="function">
    <text evidence="12">Catalyzes the condensation of para-aminobenzoate (pABA) with 6-hydroxymethyl-7,8-dihydropterin diphosphate (DHPt-PP) to form 7,8-dihydropteroate (H2Pte), the immediate precursor of folate derivatives.</text>
</comment>
<keyword evidence="10 12" id="KW-0289">Folate biosynthesis</keyword>
<dbReference type="Pfam" id="PF00809">
    <property type="entry name" value="Pterin_bind"/>
    <property type="match status" value="1"/>
</dbReference>
<dbReference type="SUPFAM" id="SSF51717">
    <property type="entry name" value="Dihydropteroate synthetase-like"/>
    <property type="match status" value="1"/>
</dbReference>
<evidence type="ECO:0000313" key="15">
    <source>
        <dbReference type="Proteomes" id="UP000830167"/>
    </source>
</evidence>
<evidence type="ECO:0000259" key="13">
    <source>
        <dbReference type="PROSITE" id="PS50972"/>
    </source>
</evidence>
<comment type="similarity">
    <text evidence="4 12">Belongs to the DHPS family.</text>
</comment>
<evidence type="ECO:0000256" key="1">
    <source>
        <dbReference type="ARBA" id="ARBA00000012"/>
    </source>
</evidence>
<feature type="domain" description="Pterin-binding" evidence="13">
    <location>
        <begin position="33"/>
        <end position="279"/>
    </location>
</feature>
<reference evidence="14" key="1">
    <citation type="submission" date="2021-12" db="EMBL/GenBank/DDBJ databases">
        <title>Alicyclobacillaceae gen. nov., sp. nov., isolated from chalcocite enrichment system.</title>
        <authorList>
            <person name="Jiang Z."/>
        </authorList>
    </citation>
    <scope>NUCLEOTIDE SEQUENCE</scope>
    <source>
        <strain evidence="14">MYW30-H2</strain>
    </source>
</reference>
<dbReference type="InterPro" id="IPR011005">
    <property type="entry name" value="Dihydropteroate_synth-like_sf"/>
</dbReference>
<dbReference type="RefSeq" id="WP_347438533.1">
    <property type="nucleotide sequence ID" value="NZ_CP089291.1"/>
</dbReference>
<dbReference type="PROSITE" id="PS50972">
    <property type="entry name" value="PTERIN_BINDING"/>
    <property type="match status" value="1"/>
</dbReference>
<evidence type="ECO:0000256" key="10">
    <source>
        <dbReference type="ARBA" id="ARBA00022909"/>
    </source>
</evidence>
<protein>
    <recommendedName>
        <fullName evidence="6 12">Dihydropteroate synthase</fullName>
        <shortName evidence="12">DHPS</shortName>
        <ecNumber evidence="5 12">2.5.1.15</ecNumber>
    </recommendedName>
    <alternativeName>
        <fullName evidence="11 12">Dihydropteroate pyrophosphorylase</fullName>
    </alternativeName>
</protein>
<comment type="cofactor">
    <cofactor evidence="2 12">
        <name>Mg(2+)</name>
        <dbReference type="ChEBI" id="CHEBI:18420"/>
    </cofactor>
</comment>
<evidence type="ECO:0000256" key="5">
    <source>
        <dbReference type="ARBA" id="ARBA00012458"/>
    </source>
</evidence>
<dbReference type="NCBIfam" id="TIGR01496">
    <property type="entry name" value="DHPS"/>
    <property type="match status" value="1"/>
</dbReference>
<name>A0ABY4CMX5_9BACL</name>